<keyword evidence="1 7" id="KW-1003">Cell membrane</keyword>
<evidence type="ECO:0000256" key="2">
    <source>
        <dbReference type="ARBA" id="ARBA00022519"/>
    </source>
</evidence>
<dbReference type="InterPro" id="IPR029024">
    <property type="entry name" value="TerB-like"/>
</dbReference>
<dbReference type="GO" id="GO:0005886">
    <property type="term" value="C:plasma membrane"/>
    <property type="evidence" value="ECO:0007669"/>
    <property type="project" value="UniProtKB-SubCell"/>
</dbReference>
<gene>
    <name evidence="7" type="primary">djlA</name>
    <name evidence="9" type="ORF">HRUBRA_00948</name>
</gene>
<comment type="function">
    <text evidence="7">Regulatory DnaK co-chaperone. Direct interaction between DnaK and DjlA is needed for the induction of the wcaABCDE operon, involved in the synthesis of a colanic acid polysaccharide capsule, possibly through activation of the RcsB/RcsC phosphotransfer signaling pathway. The colanic acid capsule may help the bacterium survive conditions outside the host.</text>
</comment>
<dbReference type="InterPro" id="IPR036869">
    <property type="entry name" value="J_dom_sf"/>
</dbReference>
<evidence type="ECO:0000256" key="6">
    <source>
        <dbReference type="ARBA" id="ARBA00023186"/>
    </source>
</evidence>
<dbReference type="Gene3D" id="1.10.287.110">
    <property type="entry name" value="DnaJ domain"/>
    <property type="match status" value="1"/>
</dbReference>
<evidence type="ECO:0000256" key="1">
    <source>
        <dbReference type="ARBA" id="ARBA00022475"/>
    </source>
</evidence>
<protein>
    <recommendedName>
        <fullName evidence="7">Co-chaperone protein DjlA</fullName>
    </recommendedName>
</protein>
<keyword evidence="3 7" id="KW-0812">Transmembrane</keyword>
<feature type="domain" description="J" evidence="8">
    <location>
        <begin position="197"/>
        <end position="263"/>
    </location>
</feature>
<dbReference type="CDD" id="cd07316">
    <property type="entry name" value="terB_like_DjlA"/>
    <property type="match status" value="1"/>
</dbReference>
<dbReference type="GO" id="GO:0051087">
    <property type="term" value="F:protein-folding chaperone binding"/>
    <property type="evidence" value="ECO:0007669"/>
    <property type="project" value="InterPro"/>
</dbReference>
<keyword evidence="5 7" id="KW-0472">Membrane</keyword>
<evidence type="ECO:0000313" key="10">
    <source>
        <dbReference type="Proteomes" id="UP000029640"/>
    </source>
</evidence>
<proteinExistence type="inferred from homology"/>
<dbReference type="PROSITE" id="PS50076">
    <property type="entry name" value="DNAJ_2"/>
    <property type="match status" value="1"/>
</dbReference>
<accession>A0A095VTK9</accession>
<name>A0A095VTK9_9GAMM</name>
<keyword evidence="2 7" id="KW-0997">Cell inner membrane</keyword>
<dbReference type="HOGENOM" id="CLU_066221_1_0_6"/>
<keyword evidence="10" id="KW-1185">Reference proteome</keyword>
<comment type="caution">
    <text evidence="9">The sequence shown here is derived from an EMBL/GenBank/DDBJ whole genome shotgun (WGS) entry which is preliminary data.</text>
</comment>
<organism evidence="9 10">
    <name type="scientific">Pseudohaliea rubra DSM 19751</name>
    <dbReference type="NCBI Taxonomy" id="1265313"/>
    <lineage>
        <taxon>Bacteria</taxon>
        <taxon>Pseudomonadati</taxon>
        <taxon>Pseudomonadota</taxon>
        <taxon>Gammaproteobacteria</taxon>
        <taxon>Cellvibrionales</taxon>
        <taxon>Halieaceae</taxon>
        <taxon>Pseudohaliea</taxon>
    </lineage>
</organism>
<sequence>MFYGKLVAGLLGLLVAGPLGLLLGLFLGHLFDRGLAAQFALGGREGIARIQRSFFESCFLLLGYIAKADGRVSQAEVDHTEALFRQLRLNPEQRREAIALFKEGTGPGFDPAPVVARFLEACRGQRLLKQTLLFFLVSLALADHQLDAAERRVLGEVAGLLGYTEAQLEQILGMTRAQEHFHGAGGAAVQPGTSLEDAYAALGVSPEVDDRELKRAYRKLMSEHHPDKLIARGVPEDMLKVATERAQEIQVAYEMIRKARDRG</sequence>
<keyword evidence="6 7" id="KW-0143">Chaperone</keyword>
<comment type="subunit">
    <text evidence="7">Homodimer.</text>
</comment>
<dbReference type="SUPFAM" id="SSF158682">
    <property type="entry name" value="TerB-like"/>
    <property type="match status" value="1"/>
</dbReference>
<dbReference type="OrthoDB" id="9782583at2"/>
<keyword evidence="4 7" id="KW-1133">Transmembrane helix</keyword>
<dbReference type="SMART" id="SM00271">
    <property type="entry name" value="DnaJ"/>
    <property type="match status" value="1"/>
</dbReference>
<evidence type="ECO:0000256" key="4">
    <source>
        <dbReference type="ARBA" id="ARBA00022989"/>
    </source>
</evidence>
<comment type="subcellular location">
    <subcellularLocation>
        <location evidence="7">Cell inner membrane</location>
        <topology evidence="7">Single-pass type III membrane protein</topology>
    </subcellularLocation>
</comment>
<evidence type="ECO:0000256" key="7">
    <source>
        <dbReference type="HAMAP-Rule" id="MF_01153"/>
    </source>
</evidence>
<dbReference type="SUPFAM" id="SSF46565">
    <property type="entry name" value="Chaperone J-domain"/>
    <property type="match status" value="1"/>
</dbReference>
<dbReference type="PRINTS" id="PR00625">
    <property type="entry name" value="JDOMAIN"/>
</dbReference>
<reference evidence="9 10" key="1">
    <citation type="journal article" date="2014" name="Genome Announc.">
        <title>Genome Sequence of Gammaproteobacterial Pseudohaliea rubra Type Strain DSM 19751, Isolated from Coastal Seawater of the Mediterranean Sea.</title>
        <authorList>
            <person name="Spring S."/>
            <person name="Fiebig A."/>
            <person name="Riedel T."/>
            <person name="Goker M."/>
            <person name="Klenk H.P."/>
        </authorList>
    </citation>
    <scope>NUCLEOTIDE SEQUENCE [LARGE SCALE GENOMIC DNA]</scope>
    <source>
        <strain evidence="9 10">DSM 19751</strain>
    </source>
</reference>
<dbReference type="InterPro" id="IPR001623">
    <property type="entry name" value="DnaJ_domain"/>
</dbReference>
<evidence type="ECO:0000256" key="3">
    <source>
        <dbReference type="ARBA" id="ARBA00022692"/>
    </source>
</evidence>
<dbReference type="InterPro" id="IPR023749">
    <property type="entry name" value="DjlA"/>
</dbReference>
<evidence type="ECO:0000313" key="9">
    <source>
        <dbReference type="EMBL" id="KGE04423.1"/>
    </source>
</evidence>
<dbReference type="HAMAP" id="MF_01153">
    <property type="entry name" value="DjlA"/>
    <property type="match status" value="1"/>
</dbReference>
<dbReference type="PATRIC" id="fig|1265313.6.peg.934"/>
<dbReference type="PANTHER" id="PTHR24074">
    <property type="entry name" value="CO-CHAPERONE PROTEIN DJLA"/>
    <property type="match status" value="1"/>
</dbReference>
<dbReference type="CDD" id="cd06257">
    <property type="entry name" value="DnaJ"/>
    <property type="match status" value="1"/>
</dbReference>
<dbReference type="EMBL" id="AUVB01000026">
    <property type="protein sequence ID" value="KGE04423.1"/>
    <property type="molecule type" value="Genomic_DNA"/>
</dbReference>
<dbReference type="eggNOG" id="COG1076">
    <property type="taxonomic scope" value="Bacteria"/>
</dbReference>
<feature type="topological domain" description="Periplasmic" evidence="7">
    <location>
        <begin position="1"/>
        <end position="5"/>
    </location>
</feature>
<evidence type="ECO:0000256" key="5">
    <source>
        <dbReference type="ARBA" id="ARBA00023136"/>
    </source>
</evidence>
<evidence type="ECO:0000259" key="8">
    <source>
        <dbReference type="PROSITE" id="PS50076"/>
    </source>
</evidence>
<dbReference type="Pfam" id="PF00226">
    <property type="entry name" value="DnaJ"/>
    <property type="match status" value="1"/>
</dbReference>
<dbReference type="InterPro" id="IPR007791">
    <property type="entry name" value="DjlA_N"/>
</dbReference>
<dbReference type="Gene3D" id="1.10.3680.10">
    <property type="entry name" value="TerB-like"/>
    <property type="match status" value="1"/>
</dbReference>
<dbReference type="RefSeq" id="WP_035516430.1">
    <property type="nucleotide sequence ID" value="NZ_KN234765.1"/>
</dbReference>
<dbReference type="STRING" id="1265313.HRUBRA_00948"/>
<dbReference type="Proteomes" id="UP000029640">
    <property type="component" value="Unassembled WGS sequence"/>
</dbReference>
<dbReference type="Pfam" id="PF05099">
    <property type="entry name" value="TerB"/>
    <property type="match status" value="1"/>
</dbReference>
<dbReference type="NCBIfam" id="NF006948">
    <property type="entry name" value="PRK09430.1"/>
    <property type="match status" value="1"/>
</dbReference>
<feature type="topological domain" description="Cytoplasmic" evidence="7">
    <location>
        <begin position="30"/>
        <end position="263"/>
    </location>
</feature>
<dbReference type="AlphaFoldDB" id="A0A095VTK9"/>
<dbReference type="InterPro" id="IPR050817">
    <property type="entry name" value="DjlA_DnaK_co-chaperone"/>
</dbReference>
<comment type="domain">
    <text evidence="7">The transmembrane domain is a dimerization domain.</text>
</comment>